<dbReference type="GO" id="GO:0000978">
    <property type="term" value="F:RNA polymerase II cis-regulatory region sequence-specific DNA binding"/>
    <property type="evidence" value="ECO:0007669"/>
    <property type="project" value="TreeGrafter"/>
</dbReference>
<keyword evidence="9 11" id="KW-0804">Transcription</keyword>
<feature type="compositionally biased region" description="Basic residues" evidence="13">
    <location>
        <begin position="115"/>
        <end position="128"/>
    </location>
</feature>
<keyword evidence="5" id="KW-0832">Ubl conjugation</keyword>
<dbReference type="GO" id="GO:0005737">
    <property type="term" value="C:cytoplasm"/>
    <property type="evidence" value="ECO:0007669"/>
    <property type="project" value="UniProtKB-SubCell"/>
</dbReference>
<dbReference type="InterPro" id="IPR001346">
    <property type="entry name" value="Interferon_reg_fact_DNA-bd_dom"/>
</dbReference>
<dbReference type="Gene3D" id="1.10.10.10">
    <property type="entry name" value="Winged helix-like DNA-binding domain superfamily/Winged helix DNA-binding domain"/>
    <property type="match status" value="1"/>
</dbReference>
<evidence type="ECO:0000256" key="5">
    <source>
        <dbReference type="ARBA" id="ARBA00022843"/>
    </source>
</evidence>
<evidence type="ECO:0000256" key="6">
    <source>
        <dbReference type="ARBA" id="ARBA00023015"/>
    </source>
</evidence>
<dbReference type="RefSeq" id="XP_019725204.1">
    <property type="nucleotide sequence ID" value="XM_019869645.1"/>
</dbReference>
<reference evidence="15" key="1">
    <citation type="submission" date="2025-08" db="UniProtKB">
        <authorList>
            <consortium name="Ensembl"/>
        </authorList>
    </citation>
    <scope>IDENTIFICATION</scope>
</reference>
<feature type="compositionally biased region" description="Basic and acidic residues" evidence="13">
    <location>
        <begin position="170"/>
        <end position="180"/>
    </location>
</feature>
<dbReference type="Proteomes" id="UP000264820">
    <property type="component" value="Unplaced"/>
</dbReference>
<dbReference type="KEGG" id="hcq:109515677"/>
<dbReference type="Ensembl" id="ENSHCOT00000003241.1">
    <property type="protein sequence ID" value="ENSHCOP00000021584.1"/>
    <property type="gene ID" value="ENSHCOG00000008546.1"/>
</dbReference>
<evidence type="ECO:0000256" key="1">
    <source>
        <dbReference type="ARBA" id="ARBA00004123"/>
    </source>
</evidence>
<evidence type="ECO:0000256" key="11">
    <source>
        <dbReference type="PIRNR" id="PIRNR038196"/>
    </source>
</evidence>
<dbReference type="CDD" id="cd00103">
    <property type="entry name" value="IRF"/>
    <property type="match status" value="1"/>
</dbReference>
<dbReference type="SUPFAM" id="SSF46785">
    <property type="entry name" value="Winged helix' DNA-binding domain"/>
    <property type="match status" value="1"/>
</dbReference>
<protein>
    <recommendedName>
        <fullName evidence="11">Interferon regulatory factor</fullName>
    </recommendedName>
</protein>
<keyword evidence="8 11" id="KW-0010">Activator</keyword>
<name>A0A3Q2YU87_HIPCM</name>
<dbReference type="GO" id="GO:0000981">
    <property type="term" value="F:DNA-binding transcription factor activity, RNA polymerase II-specific"/>
    <property type="evidence" value="ECO:0007669"/>
    <property type="project" value="TreeGrafter"/>
</dbReference>
<evidence type="ECO:0000256" key="4">
    <source>
        <dbReference type="ARBA" id="ARBA00022499"/>
    </source>
</evidence>
<evidence type="ECO:0000256" key="7">
    <source>
        <dbReference type="ARBA" id="ARBA00023125"/>
    </source>
</evidence>
<dbReference type="SMART" id="SM00348">
    <property type="entry name" value="IRF"/>
    <property type="match status" value="1"/>
</dbReference>
<proteinExistence type="inferred from homology"/>
<keyword evidence="3" id="KW-0963">Cytoplasm</keyword>
<feature type="domain" description="IRF tryptophan pentad repeat" evidence="14">
    <location>
        <begin position="5"/>
        <end position="112"/>
    </location>
</feature>
<keyword evidence="4" id="KW-1017">Isopeptide bond</keyword>
<dbReference type="FunFam" id="1.10.10.10:FF:000065">
    <property type="entry name" value="Interferon regulatory factor"/>
    <property type="match status" value="1"/>
</dbReference>
<evidence type="ECO:0000256" key="13">
    <source>
        <dbReference type="SAM" id="MobiDB-lite"/>
    </source>
</evidence>
<comment type="similarity">
    <text evidence="11">Belongs to the IRF family.</text>
</comment>
<dbReference type="PIRSF" id="PIRSF038196">
    <property type="entry name" value="IFN_RF1/2"/>
    <property type="match status" value="1"/>
</dbReference>
<accession>A0A3Q2YU87</accession>
<dbReference type="InterPro" id="IPR019817">
    <property type="entry name" value="Interferon_reg_fac_CS"/>
</dbReference>
<evidence type="ECO:0000256" key="2">
    <source>
        <dbReference type="ARBA" id="ARBA00004496"/>
    </source>
</evidence>
<dbReference type="OrthoDB" id="6538197at2759"/>
<dbReference type="Pfam" id="PF00605">
    <property type="entry name" value="IRF"/>
    <property type="match status" value="1"/>
</dbReference>
<dbReference type="GeneID" id="109515677"/>
<dbReference type="PROSITE" id="PS51507">
    <property type="entry name" value="IRF_2"/>
    <property type="match status" value="1"/>
</dbReference>
<evidence type="ECO:0000256" key="8">
    <source>
        <dbReference type="ARBA" id="ARBA00023159"/>
    </source>
</evidence>
<dbReference type="PROSITE" id="PS00601">
    <property type="entry name" value="IRF_1"/>
    <property type="match status" value="1"/>
</dbReference>
<organism evidence="15 16">
    <name type="scientific">Hippocampus comes</name>
    <name type="common">Tiger tail seahorse</name>
    <dbReference type="NCBI Taxonomy" id="109280"/>
    <lineage>
        <taxon>Eukaryota</taxon>
        <taxon>Metazoa</taxon>
        <taxon>Chordata</taxon>
        <taxon>Craniata</taxon>
        <taxon>Vertebrata</taxon>
        <taxon>Euteleostomi</taxon>
        <taxon>Actinopterygii</taxon>
        <taxon>Neopterygii</taxon>
        <taxon>Teleostei</taxon>
        <taxon>Neoteleostei</taxon>
        <taxon>Acanthomorphata</taxon>
        <taxon>Syngnathiaria</taxon>
        <taxon>Syngnathiformes</taxon>
        <taxon>Syngnathoidei</taxon>
        <taxon>Syngnathidae</taxon>
        <taxon>Hippocampus</taxon>
    </lineage>
</organism>
<keyword evidence="6 11" id="KW-0805">Transcription regulation</keyword>
<evidence type="ECO:0000313" key="16">
    <source>
        <dbReference type="Proteomes" id="UP000264820"/>
    </source>
</evidence>
<evidence type="ECO:0000259" key="14">
    <source>
        <dbReference type="PROSITE" id="PS51507"/>
    </source>
</evidence>
<feature type="region of interest" description="Disordered" evidence="13">
    <location>
        <begin position="114"/>
        <end position="189"/>
    </location>
</feature>
<evidence type="ECO:0000256" key="3">
    <source>
        <dbReference type="ARBA" id="ARBA00022490"/>
    </source>
</evidence>
<dbReference type="PANTHER" id="PTHR11949:SF3">
    <property type="entry name" value="INTERFERON REGULATORY FACTOR 1"/>
    <property type="match status" value="1"/>
</dbReference>
<dbReference type="PANTHER" id="PTHR11949">
    <property type="entry name" value="INTERFERON REGULATORY FACTOR"/>
    <property type="match status" value="1"/>
</dbReference>
<dbReference type="InterPro" id="IPR017431">
    <property type="entry name" value="IRF1/IRF2"/>
</dbReference>
<dbReference type="GO" id="GO:0005634">
    <property type="term" value="C:nucleus"/>
    <property type="evidence" value="ECO:0007669"/>
    <property type="project" value="UniProtKB-SubCell"/>
</dbReference>
<feature type="modified residue" description="N6-acetyllysine" evidence="12">
    <location>
        <position position="74"/>
    </location>
</feature>
<dbReference type="InterPro" id="IPR036388">
    <property type="entry name" value="WH-like_DNA-bd_sf"/>
</dbReference>
<dbReference type="PRINTS" id="PR00267">
    <property type="entry name" value="INTFRNREGFCT"/>
</dbReference>
<dbReference type="GO" id="GO:0002376">
    <property type="term" value="P:immune system process"/>
    <property type="evidence" value="ECO:0007669"/>
    <property type="project" value="TreeGrafter"/>
</dbReference>
<reference evidence="15" key="2">
    <citation type="submission" date="2025-09" db="UniProtKB">
        <authorList>
            <consortium name="Ensembl"/>
        </authorList>
    </citation>
    <scope>IDENTIFICATION</scope>
</reference>
<keyword evidence="10 11" id="KW-0539">Nucleus</keyword>
<evidence type="ECO:0000256" key="10">
    <source>
        <dbReference type="ARBA" id="ARBA00023242"/>
    </source>
</evidence>
<dbReference type="InterPro" id="IPR036390">
    <property type="entry name" value="WH_DNA-bd_sf"/>
</dbReference>
<evidence type="ECO:0000313" key="15">
    <source>
        <dbReference type="Ensembl" id="ENSHCOP00000021584.1"/>
    </source>
</evidence>
<dbReference type="GeneTree" id="ENSGT00940000156288"/>
<dbReference type="AlphaFoldDB" id="A0A3Q2YU87"/>
<dbReference type="CTD" id="792160"/>
<sequence>MPVSRMKMRPWLEKMIESKTIVGLAWLDKEKTMFSIPWKHAARHGWNMDKDACLFKEWAIHTGKYVKGDTCDPKTWKANFRCAMNSLPDIEEVKDKSVNKGQLAMRVFRMLPQKQRVKRDKAKSRKQVRMTAEDTDYSDSQSPPDSSRLDEDMASPQENVVDSTVCMDSQGERTRNRTDDPEPWSAGSFSDIPIFGLGNDLSGSFEDRFQVSPERSSEFEYDIVEICQQLERDAQTFKASCDIKALLRPCTSPGSQWSESSADDGDEMSLAPHYTTLSSDFNMPADNPWSDLHVPGFSGFCSGLDNGHSLDFMGLSSLM</sequence>
<comment type="subcellular location">
    <subcellularLocation>
        <location evidence="2">Cytoplasm</location>
    </subcellularLocation>
    <subcellularLocation>
        <location evidence="1 11">Nucleus</location>
    </subcellularLocation>
</comment>
<evidence type="ECO:0000256" key="9">
    <source>
        <dbReference type="ARBA" id="ARBA00023163"/>
    </source>
</evidence>
<feature type="modified residue" description="N6-acetyllysine" evidence="12">
    <location>
        <position position="77"/>
    </location>
</feature>
<keyword evidence="16" id="KW-1185">Reference proteome</keyword>
<keyword evidence="7 11" id="KW-0238">DNA-binding</keyword>
<evidence type="ECO:0000256" key="12">
    <source>
        <dbReference type="PIRSR" id="PIRSR038196-1"/>
    </source>
</evidence>
<dbReference type="STRING" id="109280.ENSHCOP00000021584"/>